<reference evidence="7" key="2">
    <citation type="journal article" date="2018" name="Environ. Sci. Technol.">
        <title>The Toxicogenome of Hyalella azteca: A Model for Sediment Ecotoxicology and Evolutionary Toxicology.</title>
        <authorList>
            <person name="Poynton H.C."/>
            <person name="Hasenbein S."/>
            <person name="Benoit J.B."/>
            <person name="Sepulveda M.S."/>
            <person name="Poelchau M.F."/>
            <person name="Hughes D.S.T."/>
            <person name="Murali S.C."/>
            <person name="Chen S."/>
            <person name="Glastad K.M."/>
            <person name="Goodisman M.A.D."/>
            <person name="Werren J.H."/>
            <person name="Vineis J.H."/>
            <person name="Bowen J.L."/>
            <person name="Friedrich M."/>
            <person name="Jones J."/>
            <person name="Robertson H.M."/>
            <person name="Feyereisen R."/>
            <person name="Mechler-Hickson A."/>
            <person name="Mathers N."/>
            <person name="Lee C.E."/>
            <person name="Colbourne J.K."/>
            <person name="Biales A."/>
            <person name="Johnston J.S."/>
            <person name="Wellborn G.A."/>
            <person name="Rosendale A.J."/>
            <person name="Cridge A.G."/>
            <person name="Munoz-Torres M.C."/>
            <person name="Bain P.A."/>
            <person name="Manny A.R."/>
            <person name="Major K.M."/>
            <person name="Lambert F.N."/>
            <person name="Vulpe C.D."/>
            <person name="Tuck P."/>
            <person name="Blalock B.J."/>
            <person name="Lin Y.Y."/>
            <person name="Smith M.E."/>
            <person name="Ochoa-Acuna H."/>
            <person name="Chen M.M."/>
            <person name="Childers C.P."/>
            <person name="Qu J."/>
            <person name="Dugan S."/>
            <person name="Lee S.L."/>
            <person name="Chao H."/>
            <person name="Dinh H."/>
            <person name="Han Y."/>
            <person name="Doddapaneni H."/>
            <person name="Worley K.C."/>
            <person name="Muzny D.M."/>
            <person name="Gibbs R.A."/>
            <person name="Richards S."/>
        </authorList>
    </citation>
    <scope>NUCLEOTIDE SEQUENCE</scope>
    <source>
        <strain evidence="7">HAZT.00-mixed</strain>
        <tissue evidence="7">Whole organism</tissue>
    </source>
</reference>
<evidence type="ECO:0000256" key="2">
    <source>
        <dbReference type="ARBA" id="ARBA00022723"/>
    </source>
</evidence>
<dbReference type="GO" id="GO:0006397">
    <property type="term" value="P:mRNA processing"/>
    <property type="evidence" value="ECO:0007669"/>
    <property type="project" value="InterPro"/>
</dbReference>
<keyword evidence="2" id="KW-0479">Metal-binding</keyword>
<keyword evidence="3" id="KW-0863">Zinc-finger</keyword>
<dbReference type="EMBL" id="JQDR03013331">
    <property type="protein sequence ID" value="KAA0189793.1"/>
    <property type="molecule type" value="Genomic_DNA"/>
</dbReference>
<dbReference type="Pfam" id="PF08783">
    <property type="entry name" value="DWNN"/>
    <property type="match status" value="1"/>
</dbReference>
<reference evidence="7" key="1">
    <citation type="submission" date="2014-08" db="EMBL/GenBank/DDBJ databases">
        <authorList>
            <person name="Murali S."/>
            <person name="Richards S."/>
            <person name="Bandaranaike D."/>
            <person name="Bellair M."/>
            <person name="Blankenburg K."/>
            <person name="Chao H."/>
            <person name="Dinh H."/>
            <person name="Doddapaneni H."/>
            <person name="Dugan-Rocha S."/>
            <person name="Elkadiri S."/>
            <person name="Gnanaolivu R."/>
            <person name="Hughes D."/>
            <person name="Lee S."/>
            <person name="Li M."/>
            <person name="Ming W."/>
            <person name="Munidasa M."/>
            <person name="Muniz J."/>
            <person name="Nguyen L."/>
            <person name="Osuji N."/>
            <person name="Pu L.-L."/>
            <person name="Puazo M."/>
            <person name="Skinner E."/>
            <person name="Qu C."/>
            <person name="Quiroz J."/>
            <person name="Raj R."/>
            <person name="Weissenberger G."/>
            <person name="Xin Y."/>
            <person name="Zou X."/>
            <person name="Han Y."/>
            <person name="Worley K."/>
            <person name="Muzny D."/>
            <person name="Gibbs R."/>
        </authorList>
    </citation>
    <scope>NUCLEOTIDE SEQUENCE</scope>
    <source>
        <strain evidence="7">HAZT.00-mixed</strain>
        <tissue evidence="7">Whole organism</tissue>
    </source>
</reference>
<dbReference type="AlphaFoldDB" id="A0A6A0GXE8"/>
<accession>A0A6A0GXE8</accession>
<dbReference type="InterPro" id="IPR033489">
    <property type="entry name" value="RBBP6"/>
</dbReference>
<evidence type="ECO:0000259" key="6">
    <source>
        <dbReference type="PROSITE" id="PS51282"/>
    </source>
</evidence>
<feature type="domain" description="DWNN" evidence="6">
    <location>
        <begin position="3"/>
        <end position="76"/>
    </location>
</feature>
<keyword evidence="5" id="KW-0539">Nucleus</keyword>
<gene>
    <name evidence="7" type="ORF">HAZT_HAZT006996</name>
</gene>
<dbReference type="SMART" id="SM01180">
    <property type="entry name" value="DWNN"/>
    <property type="match status" value="1"/>
</dbReference>
<dbReference type="GO" id="GO:0008270">
    <property type="term" value="F:zinc ion binding"/>
    <property type="evidence" value="ECO:0007669"/>
    <property type="project" value="UniProtKB-KW"/>
</dbReference>
<proteinExistence type="predicted"/>
<dbReference type="GO" id="GO:0006511">
    <property type="term" value="P:ubiquitin-dependent protein catabolic process"/>
    <property type="evidence" value="ECO:0007669"/>
    <property type="project" value="TreeGrafter"/>
</dbReference>
<evidence type="ECO:0000256" key="1">
    <source>
        <dbReference type="ARBA" id="ARBA00004123"/>
    </source>
</evidence>
<reference evidence="7" key="3">
    <citation type="submission" date="2019-06" db="EMBL/GenBank/DDBJ databases">
        <authorList>
            <person name="Poynton C."/>
            <person name="Hasenbein S."/>
            <person name="Benoit J.B."/>
            <person name="Sepulveda M.S."/>
            <person name="Poelchau M.F."/>
            <person name="Murali S.C."/>
            <person name="Chen S."/>
            <person name="Glastad K.M."/>
            <person name="Werren J.H."/>
            <person name="Vineis J.H."/>
            <person name="Bowen J.L."/>
            <person name="Friedrich M."/>
            <person name="Jones J."/>
            <person name="Robertson H.M."/>
            <person name="Feyereisen R."/>
            <person name="Mechler-Hickson A."/>
            <person name="Mathers N."/>
            <person name="Lee C.E."/>
            <person name="Colbourne J.K."/>
            <person name="Biales A."/>
            <person name="Johnston J.S."/>
            <person name="Wellborn G.A."/>
            <person name="Rosendale A.J."/>
            <person name="Cridge A.G."/>
            <person name="Munoz-Torres M.C."/>
            <person name="Bain P.A."/>
            <person name="Manny A.R."/>
            <person name="Major K.M."/>
            <person name="Lambert F.N."/>
            <person name="Vulpe C.D."/>
            <person name="Tuck P."/>
            <person name="Blalock B.J."/>
            <person name="Lin Y.-Y."/>
            <person name="Smith M.E."/>
            <person name="Ochoa-Acuna H."/>
            <person name="Chen M.-J.M."/>
            <person name="Childers C.P."/>
            <person name="Qu J."/>
            <person name="Dugan S."/>
            <person name="Lee S.L."/>
            <person name="Chao H."/>
            <person name="Dinh H."/>
            <person name="Han Y."/>
            <person name="Doddapaneni H."/>
            <person name="Worley K.C."/>
            <person name="Muzny D.M."/>
            <person name="Gibbs R.A."/>
            <person name="Richards S."/>
        </authorList>
    </citation>
    <scope>NUCLEOTIDE SEQUENCE</scope>
    <source>
        <strain evidence="7">HAZT.00-mixed</strain>
        <tissue evidence="7">Whole organism</tissue>
    </source>
</reference>
<dbReference type="OrthoDB" id="106784at2759"/>
<dbReference type="Proteomes" id="UP000711488">
    <property type="component" value="Unassembled WGS sequence"/>
</dbReference>
<sequence>MSVHYKFKSALEYSTLPVDGVNISVEDLKEAIIEQKKLSRSQPFDLIITNAETNQEYKDEKALIPKNSSLLVARVPIDPAQLKRPWNNHLKESTEILLANPANLMNVGTSAARTLLLASAAPG</sequence>
<name>A0A6A0GXE8_HYAAZ</name>
<dbReference type="PANTHER" id="PTHR15439:SF0">
    <property type="entry name" value="CELL DIVISION CYCLE AND APOPTOSIS REGULATOR PROTEIN 1-RELATED"/>
    <property type="match status" value="1"/>
</dbReference>
<keyword evidence="4" id="KW-0862">Zinc</keyword>
<dbReference type="GO" id="GO:0005634">
    <property type="term" value="C:nucleus"/>
    <property type="evidence" value="ECO:0007669"/>
    <property type="project" value="UniProtKB-SubCell"/>
</dbReference>
<evidence type="ECO:0000256" key="3">
    <source>
        <dbReference type="ARBA" id="ARBA00022771"/>
    </source>
</evidence>
<comment type="subcellular location">
    <subcellularLocation>
        <location evidence="1">Nucleus</location>
    </subcellularLocation>
</comment>
<organism evidence="7">
    <name type="scientific">Hyalella azteca</name>
    <name type="common">Amphipod</name>
    <dbReference type="NCBI Taxonomy" id="294128"/>
    <lineage>
        <taxon>Eukaryota</taxon>
        <taxon>Metazoa</taxon>
        <taxon>Ecdysozoa</taxon>
        <taxon>Arthropoda</taxon>
        <taxon>Crustacea</taxon>
        <taxon>Multicrustacea</taxon>
        <taxon>Malacostraca</taxon>
        <taxon>Eumalacostraca</taxon>
        <taxon>Peracarida</taxon>
        <taxon>Amphipoda</taxon>
        <taxon>Senticaudata</taxon>
        <taxon>Talitrida</taxon>
        <taxon>Talitroidea</taxon>
        <taxon>Hyalellidae</taxon>
        <taxon>Hyalella</taxon>
    </lineage>
</organism>
<dbReference type="GO" id="GO:0016567">
    <property type="term" value="P:protein ubiquitination"/>
    <property type="evidence" value="ECO:0007669"/>
    <property type="project" value="InterPro"/>
</dbReference>
<evidence type="ECO:0000313" key="7">
    <source>
        <dbReference type="EMBL" id="KAA0189793.1"/>
    </source>
</evidence>
<dbReference type="Gene3D" id="3.10.20.90">
    <property type="entry name" value="Phosphatidylinositol 3-kinase Catalytic Subunit, Chain A, domain 1"/>
    <property type="match status" value="1"/>
</dbReference>
<evidence type="ECO:0000256" key="5">
    <source>
        <dbReference type="ARBA" id="ARBA00023242"/>
    </source>
</evidence>
<dbReference type="PROSITE" id="PS51282">
    <property type="entry name" value="DWNN"/>
    <property type="match status" value="1"/>
</dbReference>
<dbReference type="PANTHER" id="PTHR15439">
    <property type="entry name" value="RETINOBLASTOMA-BINDING PROTEIN 6"/>
    <property type="match status" value="1"/>
</dbReference>
<protein>
    <recommendedName>
        <fullName evidence="6">DWNN domain-containing protein</fullName>
    </recommendedName>
</protein>
<comment type="caution">
    <text evidence="7">The sequence shown here is derived from an EMBL/GenBank/DDBJ whole genome shotgun (WGS) entry which is preliminary data.</text>
</comment>
<dbReference type="GO" id="GO:0061630">
    <property type="term" value="F:ubiquitin protein ligase activity"/>
    <property type="evidence" value="ECO:0007669"/>
    <property type="project" value="InterPro"/>
</dbReference>
<evidence type="ECO:0000256" key="4">
    <source>
        <dbReference type="ARBA" id="ARBA00022833"/>
    </source>
</evidence>
<dbReference type="InterPro" id="IPR014891">
    <property type="entry name" value="DWNN_domain"/>
</dbReference>